<dbReference type="RefSeq" id="WP_379984489.1">
    <property type="nucleotide sequence ID" value="NZ_JADIKD010000012.1"/>
</dbReference>
<evidence type="ECO:0000259" key="3">
    <source>
        <dbReference type="PROSITE" id="PS50914"/>
    </source>
</evidence>
<organism evidence="5 6">
    <name type="scientific">Dyella koreensis</name>
    <dbReference type="NCBI Taxonomy" id="311235"/>
    <lineage>
        <taxon>Bacteria</taxon>
        <taxon>Pseudomonadati</taxon>
        <taxon>Pseudomonadota</taxon>
        <taxon>Gammaproteobacteria</taxon>
        <taxon>Lysobacterales</taxon>
        <taxon>Rhodanobacteraceae</taxon>
        <taxon>Dyella</taxon>
    </lineage>
</organism>
<evidence type="ECO:0000313" key="5">
    <source>
        <dbReference type="EMBL" id="MFK2919472.1"/>
    </source>
</evidence>
<dbReference type="CDD" id="cd04586">
    <property type="entry name" value="CBS_pair_BON_assoc"/>
    <property type="match status" value="1"/>
</dbReference>
<dbReference type="Proteomes" id="UP001620408">
    <property type="component" value="Unassembled WGS sequence"/>
</dbReference>
<dbReference type="PANTHER" id="PTHR43080">
    <property type="entry name" value="CBS DOMAIN-CONTAINING PROTEIN CBSX3, MITOCHONDRIAL"/>
    <property type="match status" value="1"/>
</dbReference>
<dbReference type="PROSITE" id="PS51371">
    <property type="entry name" value="CBS"/>
    <property type="match status" value="2"/>
</dbReference>
<dbReference type="InterPro" id="IPR051257">
    <property type="entry name" value="Diverse_CBS-Domain"/>
</dbReference>
<evidence type="ECO:0000256" key="2">
    <source>
        <dbReference type="PROSITE-ProRule" id="PRU00703"/>
    </source>
</evidence>
<accession>A0ABW8KC87</accession>
<feature type="domain" description="CBS" evidence="4">
    <location>
        <begin position="7"/>
        <end position="67"/>
    </location>
</feature>
<feature type="domain" description="BON" evidence="3">
    <location>
        <begin position="156"/>
        <end position="224"/>
    </location>
</feature>
<evidence type="ECO:0000259" key="4">
    <source>
        <dbReference type="PROSITE" id="PS51371"/>
    </source>
</evidence>
<dbReference type="InterPro" id="IPR017080">
    <property type="entry name" value="UCP036990_CBS_BON"/>
</dbReference>
<dbReference type="Pfam" id="PF00571">
    <property type="entry name" value="CBS"/>
    <property type="match status" value="2"/>
</dbReference>
<dbReference type="PROSITE" id="PS50914">
    <property type="entry name" value="BON"/>
    <property type="match status" value="1"/>
</dbReference>
<proteinExistence type="predicted"/>
<evidence type="ECO:0000256" key="1">
    <source>
        <dbReference type="ARBA" id="ARBA00023122"/>
    </source>
</evidence>
<keyword evidence="1 2" id="KW-0129">CBS domain</keyword>
<reference evidence="5 6" key="1">
    <citation type="submission" date="2020-10" db="EMBL/GenBank/DDBJ databases">
        <title>Phylogeny of dyella-like bacteria.</title>
        <authorList>
            <person name="Fu J."/>
        </authorList>
    </citation>
    <scope>NUCLEOTIDE SEQUENCE [LARGE SCALE GENOMIC DNA]</scope>
    <source>
        <strain evidence="5 6">BB4</strain>
    </source>
</reference>
<keyword evidence="6" id="KW-1185">Reference proteome</keyword>
<dbReference type="InterPro" id="IPR007055">
    <property type="entry name" value="BON_dom"/>
</dbReference>
<dbReference type="InterPro" id="IPR000644">
    <property type="entry name" value="CBS_dom"/>
</dbReference>
<dbReference type="Pfam" id="PF04972">
    <property type="entry name" value="BON"/>
    <property type="match status" value="1"/>
</dbReference>
<dbReference type="Gene3D" id="3.10.580.10">
    <property type="entry name" value="CBS-domain"/>
    <property type="match status" value="1"/>
</dbReference>
<dbReference type="PANTHER" id="PTHR43080:SF26">
    <property type="entry name" value="REGULATORY PROTEIN"/>
    <property type="match status" value="1"/>
</dbReference>
<protein>
    <submittedName>
        <fullName evidence="5">CBS domain-containing protein</fullName>
    </submittedName>
</protein>
<feature type="domain" description="CBS" evidence="4">
    <location>
        <begin position="94"/>
        <end position="149"/>
    </location>
</feature>
<dbReference type="PIRSF" id="PIRSF036990">
    <property type="entry name" value="UCP036990_CBS_BON"/>
    <property type="match status" value="1"/>
</dbReference>
<dbReference type="SUPFAM" id="SSF54631">
    <property type="entry name" value="CBS-domain pair"/>
    <property type="match status" value="1"/>
</dbReference>
<dbReference type="EMBL" id="JADIKD010000012">
    <property type="protein sequence ID" value="MFK2919472.1"/>
    <property type="molecule type" value="Genomic_DNA"/>
</dbReference>
<name>A0ABW8KC87_9GAMM</name>
<dbReference type="SMART" id="SM00116">
    <property type="entry name" value="CBS"/>
    <property type="match status" value="2"/>
</dbReference>
<sequence length="242" mass="26388">MKVSDAMTRQVTTIASKADIGDAMRLMLQTHISGLPVVDRKGTLVGMLTEGDLLRRAELGTEQKHPRWLTFLMGPGRLAREYTDSHGRTVEEVMTPEVITIDGEAPLAAAVNLMEQRHIKRIPVVHHGRLEGILSRADLMRAALSGLPGLAPADTSDATISKRIAMEFDSQSWAPRTTAHADVRRGVVHLQGVILNDAMRDALRVLVESIPGVIRVEDELTTVEPMSGQIVSLPTDRQAGLS</sequence>
<dbReference type="Gene3D" id="3.30.1340.30">
    <property type="match status" value="1"/>
</dbReference>
<evidence type="ECO:0000313" key="6">
    <source>
        <dbReference type="Proteomes" id="UP001620408"/>
    </source>
</evidence>
<gene>
    <name evidence="5" type="ORF">ISS97_19575</name>
</gene>
<dbReference type="InterPro" id="IPR046342">
    <property type="entry name" value="CBS_dom_sf"/>
</dbReference>
<comment type="caution">
    <text evidence="5">The sequence shown here is derived from an EMBL/GenBank/DDBJ whole genome shotgun (WGS) entry which is preliminary data.</text>
</comment>